<comment type="caution">
    <text evidence="1">The sequence shown here is derived from an EMBL/GenBank/DDBJ whole genome shotgun (WGS) entry which is preliminary data.</text>
</comment>
<keyword evidence="2" id="KW-1185">Reference proteome</keyword>
<proteinExistence type="predicted"/>
<sequence length="52" mass="5859">MASFRFFADGWRKHGAAVLALSLLFSSWARVRVDPDYPRVNPYVTGTGNPYP</sequence>
<protein>
    <submittedName>
        <fullName evidence="1">Uncharacterized protein</fullName>
    </submittedName>
</protein>
<name>S8E7A7_9LAMI</name>
<reference evidence="1 2" key="1">
    <citation type="journal article" date="2013" name="BMC Genomics">
        <title>The miniature genome of a carnivorous plant Genlisea aurea contains a low number of genes and short non-coding sequences.</title>
        <authorList>
            <person name="Leushkin E.V."/>
            <person name="Sutormin R.A."/>
            <person name="Nabieva E.R."/>
            <person name="Penin A.A."/>
            <person name="Kondrashov A.S."/>
            <person name="Logacheva M.D."/>
        </authorList>
    </citation>
    <scope>NUCLEOTIDE SEQUENCE [LARGE SCALE GENOMIC DNA]</scope>
</reference>
<evidence type="ECO:0000313" key="2">
    <source>
        <dbReference type="Proteomes" id="UP000015453"/>
    </source>
</evidence>
<dbReference type="AlphaFoldDB" id="S8E7A7"/>
<organism evidence="1 2">
    <name type="scientific">Genlisea aurea</name>
    <dbReference type="NCBI Taxonomy" id="192259"/>
    <lineage>
        <taxon>Eukaryota</taxon>
        <taxon>Viridiplantae</taxon>
        <taxon>Streptophyta</taxon>
        <taxon>Embryophyta</taxon>
        <taxon>Tracheophyta</taxon>
        <taxon>Spermatophyta</taxon>
        <taxon>Magnoliopsida</taxon>
        <taxon>eudicotyledons</taxon>
        <taxon>Gunneridae</taxon>
        <taxon>Pentapetalae</taxon>
        <taxon>asterids</taxon>
        <taxon>lamiids</taxon>
        <taxon>Lamiales</taxon>
        <taxon>Lentibulariaceae</taxon>
        <taxon>Genlisea</taxon>
    </lineage>
</organism>
<gene>
    <name evidence="1" type="ORF">M569_06463</name>
</gene>
<dbReference type="EMBL" id="AUSU01002669">
    <property type="protein sequence ID" value="EPS68307.1"/>
    <property type="molecule type" value="Genomic_DNA"/>
</dbReference>
<evidence type="ECO:0000313" key="1">
    <source>
        <dbReference type="EMBL" id="EPS68307.1"/>
    </source>
</evidence>
<dbReference type="Proteomes" id="UP000015453">
    <property type="component" value="Unassembled WGS sequence"/>
</dbReference>
<accession>S8E7A7</accession>